<feature type="transmembrane region" description="Helical" evidence="1">
    <location>
        <begin position="82"/>
        <end position="104"/>
    </location>
</feature>
<dbReference type="AlphaFoldDB" id="A0A0F3N6Y6"/>
<feature type="signal peptide" evidence="2">
    <location>
        <begin position="1"/>
        <end position="26"/>
    </location>
</feature>
<dbReference type="InterPro" id="IPR007039">
    <property type="entry name" value="TrbC/VirB2"/>
</dbReference>
<dbReference type="PATRIC" id="fig|1359152.3.peg.977"/>
<name>A0A0F3N6Y6_ANAPH</name>
<proteinExistence type="predicted"/>
<evidence type="ECO:0000256" key="2">
    <source>
        <dbReference type="SAM" id="SignalP"/>
    </source>
</evidence>
<evidence type="ECO:0000313" key="3">
    <source>
        <dbReference type="EMBL" id="KJV63800.1"/>
    </source>
</evidence>
<keyword evidence="1" id="KW-0472">Membrane</keyword>
<accession>A0A0F3N6Y6</accession>
<protein>
    <submittedName>
        <fullName evidence="3">TrbC/VIRB2 family protein</fullName>
    </submittedName>
</protein>
<organism evidence="3 4">
    <name type="scientific">Anaplasma phagocytophilum str. ApMUC09</name>
    <dbReference type="NCBI Taxonomy" id="1359152"/>
    <lineage>
        <taxon>Bacteria</taxon>
        <taxon>Pseudomonadati</taxon>
        <taxon>Pseudomonadota</taxon>
        <taxon>Alphaproteobacteria</taxon>
        <taxon>Rickettsiales</taxon>
        <taxon>Anaplasmataceae</taxon>
        <taxon>Anaplasma</taxon>
        <taxon>phagocytophilum group</taxon>
    </lineage>
</organism>
<evidence type="ECO:0000256" key="1">
    <source>
        <dbReference type="SAM" id="Phobius"/>
    </source>
</evidence>
<dbReference type="Proteomes" id="UP000033441">
    <property type="component" value="Unassembled WGS sequence"/>
</dbReference>
<sequence length="130" mass="13328">MFGLTRFMAVLALVVALVGFGTSAFANAQASAFANAQASTSDSNDVAAKVICNVVVFVQKLGLPIMTGVILGASIMAIFGKLAWAAIVMLVVFTAIFFGAGKLIQKFAAGVTDLGDVNKFECKGGGETTL</sequence>
<comment type="caution">
    <text evidence="3">The sequence shown here is derived from an EMBL/GenBank/DDBJ whole genome shotgun (WGS) entry which is preliminary data.</text>
</comment>
<keyword evidence="1" id="KW-0812">Transmembrane</keyword>
<dbReference type="EMBL" id="LANV01000001">
    <property type="protein sequence ID" value="KJV63800.1"/>
    <property type="molecule type" value="Genomic_DNA"/>
</dbReference>
<keyword evidence="2" id="KW-0732">Signal</keyword>
<evidence type="ECO:0000313" key="4">
    <source>
        <dbReference type="Proteomes" id="UP000033441"/>
    </source>
</evidence>
<gene>
    <name evidence="3" type="ORF">APHMUC_0931</name>
</gene>
<feature type="transmembrane region" description="Helical" evidence="1">
    <location>
        <begin position="46"/>
        <end position="70"/>
    </location>
</feature>
<keyword evidence="1" id="KW-1133">Transmembrane helix</keyword>
<dbReference type="Pfam" id="PF04956">
    <property type="entry name" value="TrbC"/>
    <property type="match status" value="1"/>
</dbReference>
<reference evidence="3 4" key="1">
    <citation type="submission" date="2015-02" db="EMBL/GenBank/DDBJ databases">
        <title>Genome Sequencing of Rickettsiales.</title>
        <authorList>
            <person name="Daugherty S.C."/>
            <person name="Su Q."/>
            <person name="Abolude K."/>
            <person name="Beier-Sexton M."/>
            <person name="Carlyon J.A."/>
            <person name="Carter R."/>
            <person name="Day N.P."/>
            <person name="Dumler S.J."/>
            <person name="Dyachenko V."/>
            <person name="Godinez A."/>
            <person name="Kurtti T.J."/>
            <person name="Lichay M."/>
            <person name="Mullins K.E."/>
            <person name="Ott S."/>
            <person name="Pappas-Brown V."/>
            <person name="Paris D.H."/>
            <person name="Patel P."/>
            <person name="Richards A.L."/>
            <person name="Sadzewicz L."/>
            <person name="Sears K."/>
            <person name="Seidman D."/>
            <person name="Sengamalay N."/>
            <person name="Stenos J."/>
            <person name="Tallon L.J."/>
            <person name="Vincent G."/>
            <person name="Fraser C.M."/>
            <person name="Munderloh U."/>
            <person name="Dunning-Hotopp J.C."/>
        </authorList>
    </citation>
    <scope>NUCLEOTIDE SEQUENCE [LARGE SCALE GENOMIC DNA]</scope>
    <source>
        <strain evidence="3 4">ApMUC09</strain>
    </source>
</reference>
<feature type="chain" id="PRO_5002464949" evidence="2">
    <location>
        <begin position="27"/>
        <end position="130"/>
    </location>
</feature>